<evidence type="ECO:0000256" key="1">
    <source>
        <dbReference type="ARBA" id="ARBA00010618"/>
    </source>
</evidence>
<name>A0AA35TLD2_GEOBA</name>
<dbReference type="GO" id="GO:0015934">
    <property type="term" value="C:large ribosomal subunit"/>
    <property type="evidence" value="ECO:0007669"/>
    <property type="project" value="InterPro"/>
</dbReference>
<gene>
    <name evidence="5" type="ORF">GBAR_LOCUS27686</name>
</gene>
<feature type="region of interest" description="Disordered" evidence="4">
    <location>
        <begin position="1"/>
        <end position="23"/>
    </location>
</feature>
<dbReference type="Proteomes" id="UP001174909">
    <property type="component" value="Unassembled WGS sequence"/>
</dbReference>
<dbReference type="GO" id="GO:0003723">
    <property type="term" value="F:RNA binding"/>
    <property type="evidence" value="ECO:0007669"/>
    <property type="project" value="InterPro"/>
</dbReference>
<organism evidence="5 6">
    <name type="scientific">Geodia barretti</name>
    <name type="common">Barrett's horny sponge</name>
    <dbReference type="NCBI Taxonomy" id="519541"/>
    <lineage>
        <taxon>Eukaryota</taxon>
        <taxon>Metazoa</taxon>
        <taxon>Porifera</taxon>
        <taxon>Demospongiae</taxon>
        <taxon>Heteroscleromorpha</taxon>
        <taxon>Tetractinellida</taxon>
        <taxon>Astrophorina</taxon>
        <taxon>Geodiidae</taxon>
        <taxon>Geodia</taxon>
    </lineage>
</organism>
<dbReference type="GO" id="GO:0006412">
    <property type="term" value="P:translation"/>
    <property type="evidence" value="ECO:0007669"/>
    <property type="project" value="InterPro"/>
</dbReference>
<dbReference type="PANTHER" id="PTHR11143">
    <property type="entry name" value="60S RIBOSOMAL PROTEIN L26 FAMILY MEMBER"/>
    <property type="match status" value="1"/>
</dbReference>
<dbReference type="NCBIfam" id="TIGR01080">
    <property type="entry name" value="rplX_A_E"/>
    <property type="match status" value="1"/>
</dbReference>
<dbReference type="EMBL" id="CASHTH010003863">
    <property type="protein sequence ID" value="CAI8050405.1"/>
    <property type="molecule type" value="Genomic_DNA"/>
</dbReference>
<keyword evidence="3" id="KW-0687">Ribonucleoprotein</keyword>
<proteinExistence type="inferred from homology"/>
<feature type="region of interest" description="Disordered" evidence="4">
    <location>
        <begin position="140"/>
        <end position="168"/>
    </location>
</feature>
<feature type="compositionally biased region" description="Basic and acidic residues" evidence="4">
    <location>
        <begin position="140"/>
        <end position="162"/>
    </location>
</feature>
<sequence>MKLNKSVSSSRRKQRKRHFSAPSSVRRVLMSAPLSKELRAKHNVRSMPVRKDDEVLVTRGHYKGQPAAKVTAVYRKKWVIHIDRLQREKANGASVPVGINTSKVPPRTGRMLVLQLPFYFLTKVEITKLKLDKDRRKILERKARPKLLEKEKGMGKHKEKDVPQAMES</sequence>
<feature type="compositionally biased region" description="Basic residues" evidence="4">
    <location>
        <begin position="10"/>
        <end position="19"/>
    </location>
</feature>
<evidence type="ECO:0000256" key="4">
    <source>
        <dbReference type="SAM" id="MobiDB-lite"/>
    </source>
</evidence>
<dbReference type="FunFam" id="2.30.30.30:FF:000009">
    <property type="entry name" value="60S ribosomal protein L26"/>
    <property type="match status" value="1"/>
</dbReference>
<comment type="caution">
    <text evidence="5">The sequence shown here is derived from an EMBL/GenBank/DDBJ whole genome shotgun (WGS) entry which is preliminary data.</text>
</comment>
<keyword evidence="6" id="KW-1185">Reference proteome</keyword>
<dbReference type="InterPro" id="IPR041988">
    <property type="entry name" value="Ribosomal_uL24_KOW"/>
</dbReference>
<evidence type="ECO:0000256" key="3">
    <source>
        <dbReference type="ARBA" id="ARBA00023274"/>
    </source>
</evidence>
<dbReference type="CDD" id="cd06089">
    <property type="entry name" value="KOW_RPL26"/>
    <property type="match status" value="1"/>
</dbReference>
<reference evidence="5" key="1">
    <citation type="submission" date="2023-03" db="EMBL/GenBank/DDBJ databases">
        <authorList>
            <person name="Steffen K."/>
            <person name="Cardenas P."/>
        </authorList>
    </citation>
    <scope>NUCLEOTIDE SEQUENCE</scope>
</reference>
<dbReference type="AlphaFoldDB" id="A0AA35TLD2"/>
<dbReference type="GO" id="GO:0003735">
    <property type="term" value="F:structural constituent of ribosome"/>
    <property type="evidence" value="ECO:0007669"/>
    <property type="project" value="InterPro"/>
</dbReference>
<dbReference type="InterPro" id="IPR008991">
    <property type="entry name" value="Translation_prot_SH3-like_sf"/>
</dbReference>
<keyword evidence="2 5" id="KW-0689">Ribosomal protein</keyword>
<dbReference type="InterPro" id="IPR005756">
    <property type="entry name" value="Ribosomal_uL24_euk/arc"/>
</dbReference>
<comment type="similarity">
    <text evidence="1">Belongs to the universal ribosomal protein uL24 family.</text>
</comment>
<dbReference type="SUPFAM" id="SSF50104">
    <property type="entry name" value="Translation proteins SH3-like domain"/>
    <property type="match status" value="1"/>
</dbReference>
<evidence type="ECO:0000256" key="2">
    <source>
        <dbReference type="ARBA" id="ARBA00022980"/>
    </source>
</evidence>
<evidence type="ECO:0000313" key="5">
    <source>
        <dbReference type="EMBL" id="CAI8050405.1"/>
    </source>
</evidence>
<accession>A0AA35TLD2</accession>
<dbReference type="Pfam" id="PF16906">
    <property type="entry name" value="Ribosomal_L26"/>
    <property type="match status" value="1"/>
</dbReference>
<protein>
    <submittedName>
        <fullName evidence="5">60S ribosomal protein L26</fullName>
    </submittedName>
</protein>
<dbReference type="Gene3D" id="2.30.30.30">
    <property type="match status" value="1"/>
</dbReference>
<evidence type="ECO:0000313" key="6">
    <source>
        <dbReference type="Proteomes" id="UP001174909"/>
    </source>
</evidence>
<dbReference type="InterPro" id="IPR014722">
    <property type="entry name" value="Rib_uL2_dom2"/>
</dbReference>